<gene>
    <name evidence="5" type="ORF">FN924_09530</name>
</gene>
<dbReference type="GO" id="GO:0006302">
    <property type="term" value="P:double-strand break repair"/>
    <property type="evidence" value="ECO:0007669"/>
    <property type="project" value="InterPro"/>
</dbReference>
<keyword evidence="6" id="KW-1185">Reference proteome</keyword>
<dbReference type="EMBL" id="CP041666">
    <property type="protein sequence ID" value="QDP40399.1"/>
    <property type="molecule type" value="Genomic_DNA"/>
</dbReference>
<sequence length="143" mass="16136">MRALSLKMTAFGPYHHTQHINFEELGDETIFLITGPTGAGKTTIFDAICYALYGKASGSDRDQDTLRSHFASSDLPTEIEFTFSIRDETYKVVRSPKQSKRKERGEGFTEDPARAELYDIAENRLLSSKIKDVNELLEEKLGL</sequence>
<organism evidence="5 6">
    <name type="scientific">Radiobacillus deserti</name>
    <dbReference type="NCBI Taxonomy" id="2594883"/>
    <lineage>
        <taxon>Bacteria</taxon>
        <taxon>Bacillati</taxon>
        <taxon>Bacillota</taxon>
        <taxon>Bacilli</taxon>
        <taxon>Bacillales</taxon>
        <taxon>Bacillaceae</taxon>
        <taxon>Radiobacillus</taxon>
    </lineage>
</organism>
<evidence type="ECO:0000259" key="4">
    <source>
        <dbReference type="Pfam" id="PF13476"/>
    </source>
</evidence>
<comment type="subunit">
    <text evidence="2">Heterodimer of SbcC and SbcD.</text>
</comment>
<dbReference type="InterPro" id="IPR027417">
    <property type="entry name" value="P-loop_NTPase"/>
</dbReference>
<comment type="similarity">
    <text evidence="1">Belongs to the SMC family. SbcC subfamily.</text>
</comment>
<dbReference type="InterPro" id="IPR038729">
    <property type="entry name" value="Rad50/SbcC_AAA"/>
</dbReference>
<dbReference type="RefSeq" id="WP_143893934.1">
    <property type="nucleotide sequence ID" value="NZ_CP041666.1"/>
</dbReference>
<evidence type="ECO:0000313" key="6">
    <source>
        <dbReference type="Proteomes" id="UP000315215"/>
    </source>
</evidence>
<dbReference type="PANTHER" id="PTHR32114:SF2">
    <property type="entry name" value="ABC TRANSPORTER ABCH.3"/>
    <property type="match status" value="1"/>
</dbReference>
<evidence type="ECO:0000313" key="5">
    <source>
        <dbReference type="EMBL" id="QDP40399.1"/>
    </source>
</evidence>
<dbReference type="GO" id="GO:0016887">
    <property type="term" value="F:ATP hydrolysis activity"/>
    <property type="evidence" value="ECO:0007669"/>
    <property type="project" value="InterPro"/>
</dbReference>
<dbReference type="Gene3D" id="3.40.50.300">
    <property type="entry name" value="P-loop containing nucleotide triphosphate hydrolases"/>
    <property type="match status" value="1"/>
</dbReference>
<dbReference type="AlphaFoldDB" id="A0A516KGA1"/>
<dbReference type="Pfam" id="PF13476">
    <property type="entry name" value="AAA_23"/>
    <property type="match status" value="1"/>
</dbReference>
<dbReference type="OrthoDB" id="9795626at2"/>
<evidence type="ECO:0000256" key="1">
    <source>
        <dbReference type="ARBA" id="ARBA00006930"/>
    </source>
</evidence>
<reference evidence="5 6" key="1">
    <citation type="submission" date="2019-07" db="EMBL/GenBank/DDBJ databases">
        <authorList>
            <person name="Li J."/>
        </authorList>
    </citation>
    <scope>NUCLEOTIDE SEQUENCE [LARGE SCALE GENOMIC DNA]</scope>
    <source>
        <strain evidence="5 6">TKL69</strain>
    </source>
</reference>
<accession>A0A516KGA1</accession>
<dbReference type="KEGG" id="aqt:FN924_09530"/>
<protein>
    <recommendedName>
        <fullName evidence="3">Nuclease SbcCD subunit C</fullName>
    </recommendedName>
</protein>
<proteinExistence type="inferred from homology"/>
<evidence type="ECO:0000256" key="3">
    <source>
        <dbReference type="ARBA" id="ARBA00013368"/>
    </source>
</evidence>
<dbReference type="Proteomes" id="UP000315215">
    <property type="component" value="Chromosome"/>
</dbReference>
<dbReference type="SUPFAM" id="SSF52540">
    <property type="entry name" value="P-loop containing nucleoside triphosphate hydrolases"/>
    <property type="match status" value="1"/>
</dbReference>
<feature type="domain" description="Rad50/SbcC-type AAA" evidence="4">
    <location>
        <begin position="5"/>
        <end position="129"/>
    </location>
</feature>
<name>A0A516KGA1_9BACI</name>
<dbReference type="PANTHER" id="PTHR32114">
    <property type="entry name" value="ABC TRANSPORTER ABCH.3"/>
    <property type="match status" value="1"/>
</dbReference>
<evidence type="ECO:0000256" key="2">
    <source>
        <dbReference type="ARBA" id="ARBA00011322"/>
    </source>
</evidence>